<feature type="compositionally biased region" description="Polar residues" evidence="1">
    <location>
        <begin position="31"/>
        <end position="47"/>
    </location>
</feature>
<accession>A0A3B3CVR4</accession>
<dbReference type="AlphaFoldDB" id="A0A3B3CVR4"/>
<dbReference type="STRING" id="30732.ENSOMEP00000021686"/>
<proteinExistence type="predicted"/>
<dbReference type="OMA" id="GFMIANT"/>
<dbReference type="Ensembl" id="ENSOMET00000036722.1">
    <property type="protein sequence ID" value="ENSOMEP00000021686.1"/>
    <property type="gene ID" value="ENSOMEG00000023611.1"/>
</dbReference>
<dbReference type="GeneTree" id="ENSGT00770000121792"/>
<dbReference type="Proteomes" id="UP000261560">
    <property type="component" value="Unplaced"/>
</dbReference>
<name>A0A3B3CVR4_ORYME</name>
<evidence type="ECO:0000256" key="1">
    <source>
        <dbReference type="SAM" id="MobiDB-lite"/>
    </source>
</evidence>
<dbReference type="PaxDb" id="30732-ENSOMEP00000021686"/>
<evidence type="ECO:0000313" key="2">
    <source>
        <dbReference type="Ensembl" id="ENSOMEP00000021686.1"/>
    </source>
</evidence>
<evidence type="ECO:0000313" key="3">
    <source>
        <dbReference type="Proteomes" id="UP000261560"/>
    </source>
</evidence>
<sequence length="159" mass="17224">MADSRQPEDTVPQWDPSGGQEPGGPLGANGYPSSVYRTTAPYSTRENGFNGELTGAQAVTAVSARIVQEVTAEAVAVLKGEQETQRLPSVEDTTNLPPSPPPSPAAEHFGPAEKGRLRVKRTKIFKTSLCLSFFFSLMDTLRFQCAGMNWHLPNPTTLY</sequence>
<feature type="region of interest" description="Disordered" evidence="1">
    <location>
        <begin position="1"/>
        <end position="49"/>
    </location>
</feature>
<feature type="compositionally biased region" description="Polar residues" evidence="1">
    <location>
        <begin position="85"/>
        <end position="96"/>
    </location>
</feature>
<keyword evidence="3" id="KW-1185">Reference proteome</keyword>
<protein>
    <submittedName>
        <fullName evidence="2">Microtubule-associated protein 2</fullName>
    </submittedName>
</protein>
<feature type="region of interest" description="Disordered" evidence="1">
    <location>
        <begin position="80"/>
        <end position="113"/>
    </location>
</feature>
<reference evidence="2" key="1">
    <citation type="submission" date="2025-08" db="UniProtKB">
        <authorList>
            <consortium name="Ensembl"/>
        </authorList>
    </citation>
    <scope>IDENTIFICATION</scope>
</reference>
<reference evidence="2" key="2">
    <citation type="submission" date="2025-09" db="UniProtKB">
        <authorList>
            <consortium name="Ensembl"/>
        </authorList>
    </citation>
    <scope>IDENTIFICATION</scope>
</reference>
<organism evidence="2 3">
    <name type="scientific">Oryzias melastigma</name>
    <name type="common">Marine medaka</name>
    <dbReference type="NCBI Taxonomy" id="30732"/>
    <lineage>
        <taxon>Eukaryota</taxon>
        <taxon>Metazoa</taxon>
        <taxon>Chordata</taxon>
        <taxon>Craniata</taxon>
        <taxon>Vertebrata</taxon>
        <taxon>Euteleostomi</taxon>
        <taxon>Actinopterygii</taxon>
        <taxon>Neopterygii</taxon>
        <taxon>Teleostei</taxon>
        <taxon>Neoteleostei</taxon>
        <taxon>Acanthomorphata</taxon>
        <taxon>Ovalentaria</taxon>
        <taxon>Atherinomorphae</taxon>
        <taxon>Beloniformes</taxon>
        <taxon>Adrianichthyidae</taxon>
        <taxon>Oryziinae</taxon>
        <taxon>Oryzias</taxon>
    </lineage>
</organism>